<reference evidence="1 2" key="1">
    <citation type="journal article" date="2013" name="Fungal Biol.">
        <title>Analysis of microsatellite markers in the genome of the plant pathogen Ceratocystis fimbriata.</title>
        <authorList>
            <person name="Simpson M.C."/>
            <person name="Wilken P.M."/>
            <person name="Coetzee M.P."/>
            <person name="Wingfield M.J."/>
            <person name="Wingfield B.D."/>
        </authorList>
    </citation>
    <scope>NUCLEOTIDE SEQUENCE [LARGE SCALE GENOMIC DNA]</scope>
    <source>
        <strain evidence="1 2">CBS 114723</strain>
    </source>
</reference>
<dbReference type="EMBL" id="APWK03000083">
    <property type="protein sequence ID" value="PHH51882.1"/>
    <property type="molecule type" value="Genomic_DNA"/>
</dbReference>
<sequence>MVPTKTTMALQVSFCLVPLPTHLPTGSRMARGLSTRSTQTTYDGLQNPRVKLKLMNMIYRL</sequence>
<name>A0A2C5X1M8_9PEZI</name>
<reference evidence="1 2" key="2">
    <citation type="journal article" date="2013" name="IMA Fungus">
        <title>IMA Genome-F 1: Ceratocystis fimbriata: Draft nuclear genome sequence for the plant pathogen, Ceratocystis fimbriata.</title>
        <authorList>
            <person name="Wilken P.M."/>
            <person name="Steenkamp E.T."/>
            <person name="Wingfield M.J."/>
            <person name="de Beer Z.W."/>
            <person name="Wingfield B.D."/>
        </authorList>
    </citation>
    <scope>NUCLEOTIDE SEQUENCE [LARGE SCALE GENOMIC DNA]</scope>
    <source>
        <strain evidence="1 2">CBS 114723</strain>
    </source>
</reference>
<dbReference type="AlphaFoldDB" id="A0A2C5X1M8"/>
<gene>
    <name evidence="1" type="ORF">CFIMG_008545RA00001</name>
</gene>
<evidence type="ECO:0000313" key="1">
    <source>
        <dbReference type="EMBL" id="PHH51882.1"/>
    </source>
</evidence>
<dbReference type="Proteomes" id="UP000222788">
    <property type="component" value="Unassembled WGS sequence"/>
</dbReference>
<proteinExistence type="predicted"/>
<protein>
    <submittedName>
        <fullName evidence="1">Uncharacterized protein</fullName>
    </submittedName>
</protein>
<comment type="caution">
    <text evidence="1">The sequence shown here is derived from an EMBL/GenBank/DDBJ whole genome shotgun (WGS) entry which is preliminary data.</text>
</comment>
<accession>A0A2C5X1M8</accession>
<keyword evidence="2" id="KW-1185">Reference proteome</keyword>
<evidence type="ECO:0000313" key="2">
    <source>
        <dbReference type="Proteomes" id="UP000222788"/>
    </source>
</evidence>
<organism evidence="1 2">
    <name type="scientific">Ceratocystis fimbriata CBS 114723</name>
    <dbReference type="NCBI Taxonomy" id="1035309"/>
    <lineage>
        <taxon>Eukaryota</taxon>
        <taxon>Fungi</taxon>
        <taxon>Dikarya</taxon>
        <taxon>Ascomycota</taxon>
        <taxon>Pezizomycotina</taxon>
        <taxon>Sordariomycetes</taxon>
        <taxon>Hypocreomycetidae</taxon>
        <taxon>Microascales</taxon>
        <taxon>Ceratocystidaceae</taxon>
        <taxon>Ceratocystis</taxon>
    </lineage>
</organism>